<dbReference type="PRINTS" id="PR00117">
    <property type="entry name" value="BARNASE"/>
</dbReference>
<dbReference type="Gene3D" id="3.10.450.30">
    <property type="entry name" value="Microbial ribonucleases"/>
    <property type="match status" value="1"/>
</dbReference>
<keyword evidence="9" id="KW-1185">Reference proteome</keyword>
<dbReference type="InterPro" id="IPR000026">
    <property type="entry name" value="N1-like"/>
</dbReference>
<dbReference type="Pfam" id="PF00545">
    <property type="entry name" value="Ribonuclease"/>
    <property type="match status" value="1"/>
</dbReference>
<sequence length="145" mass="15969">MQALSRIGVFMLALLLVVGCSFGGGLTANATDTAETQALTGFEEVAQYIAQHGTLPSNFITKSEAYALGWDPQKGNLHDVAPGKSIGGDIFQNREGKLPSREGRVWRECDINYTGGYRGADRIVYSNDGLIYKTEDHYNTFQRMR</sequence>
<keyword evidence="5" id="KW-0540">Nuclease</keyword>
<evidence type="ECO:0000256" key="1">
    <source>
        <dbReference type="ARBA" id="ARBA00004613"/>
    </source>
</evidence>
<evidence type="ECO:0000256" key="4">
    <source>
        <dbReference type="ARBA" id="ARBA00022525"/>
    </source>
</evidence>
<dbReference type="GO" id="GO:0004521">
    <property type="term" value="F:RNA endonuclease activity"/>
    <property type="evidence" value="ECO:0007669"/>
    <property type="project" value="InterPro"/>
</dbReference>
<keyword evidence="6" id="KW-0378">Hydrolase</keyword>
<comment type="similarity">
    <text evidence="2">Belongs to the ribonuclease N1/T1 family.</text>
</comment>
<dbReference type="RefSeq" id="WP_107724839.1">
    <property type="nucleotide sequence ID" value="NZ_PZZP01000001.1"/>
</dbReference>
<feature type="signal peptide" evidence="7">
    <location>
        <begin position="1"/>
        <end position="30"/>
    </location>
</feature>
<dbReference type="InterPro" id="IPR016191">
    <property type="entry name" value="Ribonuclease/ribotoxin"/>
</dbReference>
<evidence type="ECO:0000313" key="9">
    <source>
        <dbReference type="Proteomes" id="UP000241639"/>
    </source>
</evidence>
<dbReference type="PROSITE" id="PS51257">
    <property type="entry name" value="PROKAR_LIPOPROTEIN"/>
    <property type="match status" value="1"/>
</dbReference>
<dbReference type="GO" id="GO:0005576">
    <property type="term" value="C:extracellular region"/>
    <property type="evidence" value="ECO:0007669"/>
    <property type="project" value="UniProtKB-SubCell"/>
</dbReference>
<gene>
    <name evidence="8" type="ORF">C8J48_0549</name>
</gene>
<organism evidence="8 9">
    <name type="scientific">Desmospora activa DSM 45169</name>
    <dbReference type="NCBI Taxonomy" id="1121389"/>
    <lineage>
        <taxon>Bacteria</taxon>
        <taxon>Bacillati</taxon>
        <taxon>Bacillota</taxon>
        <taxon>Bacilli</taxon>
        <taxon>Bacillales</taxon>
        <taxon>Thermoactinomycetaceae</taxon>
        <taxon>Desmospora</taxon>
    </lineage>
</organism>
<evidence type="ECO:0000256" key="3">
    <source>
        <dbReference type="ARBA" id="ARBA00022214"/>
    </source>
</evidence>
<dbReference type="EMBL" id="PZZP01000001">
    <property type="protein sequence ID" value="PTM57978.1"/>
    <property type="molecule type" value="Genomic_DNA"/>
</dbReference>
<dbReference type="Proteomes" id="UP000241639">
    <property type="component" value="Unassembled WGS sequence"/>
</dbReference>
<proteinExistence type="inferred from homology"/>
<protein>
    <recommendedName>
        <fullName evidence="3">Ribonuclease</fullName>
    </recommendedName>
</protein>
<evidence type="ECO:0000256" key="7">
    <source>
        <dbReference type="SAM" id="SignalP"/>
    </source>
</evidence>
<evidence type="ECO:0000313" key="8">
    <source>
        <dbReference type="EMBL" id="PTM57978.1"/>
    </source>
</evidence>
<evidence type="ECO:0000256" key="2">
    <source>
        <dbReference type="ARBA" id="ARBA00009006"/>
    </source>
</evidence>
<dbReference type="GO" id="GO:0016787">
    <property type="term" value="F:hydrolase activity"/>
    <property type="evidence" value="ECO:0007669"/>
    <property type="project" value="UniProtKB-KW"/>
</dbReference>
<evidence type="ECO:0000256" key="5">
    <source>
        <dbReference type="ARBA" id="ARBA00022722"/>
    </source>
</evidence>
<dbReference type="OrthoDB" id="9803442at2"/>
<comment type="subcellular location">
    <subcellularLocation>
        <location evidence="1">Secreted</location>
    </subcellularLocation>
</comment>
<comment type="caution">
    <text evidence="8">The sequence shown here is derived from an EMBL/GenBank/DDBJ whole genome shotgun (WGS) entry which is preliminary data.</text>
</comment>
<reference evidence="8 9" key="1">
    <citation type="submission" date="2018-04" db="EMBL/GenBank/DDBJ databases">
        <title>Genomic Encyclopedia of Archaeal and Bacterial Type Strains, Phase II (KMG-II): from individual species to whole genera.</title>
        <authorList>
            <person name="Goeker M."/>
        </authorList>
    </citation>
    <scope>NUCLEOTIDE SEQUENCE [LARGE SCALE GENOMIC DNA]</scope>
    <source>
        <strain evidence="8 9">DSM 45169</strain>
    </source>
</reference>
<dbReference type="InterPro" id="IPR001887">
    <property type="entry name" value="Barnase"/>
</dbReference>
<keyword evidence="7" id="KW-0732">Signal</keyword>
<accession>A0A2T4Z7V5</accession>
<evidence type="ECO:0000256" key="6">
    <source>
        <dbReference type="ARBA" id="ARBA00022801"/>
    </source>
</evidence>
<name>A0A2T4Z7V5_9BACL</name>
<dbReference type="AlphaFoldDB" id="A0A2T4Z7V5"/>
<feature type="chain" id="PRO_5025364000" description="Ribonuclease" evidence="7">
    <location>
        <begin position="31"/>
        <end position="145"/>
    </location>
</feature>
<dbReference type="SUPFAM" id="SSF53933">
    <property type="entry name" value="Microbial ribonucleases"/>
    <property type="match status" value="1"/>
</dbReference>
<dbReference type="GO" id="GO:0003723">
    <property type="term" value="F:RNA binding"/>
    <property type="evidence" value="ECO:0007669"/>
    <property type="project" value="InterPro"/>
</dbReference>
<keyword evidence="4" id="KW-0964">Secreted</keyword>